<dbReference type="GO" id="GO:0046875">
    <property type="term" value="F:ephrin receptor binding"/>
    <property type="evidence" value="ECO:0007669"/>
    <property type="project" value="TreeGrafter"/>
</dbReference>
<dbReference type="Ensembl" id="ENSEBUT00000017228.1">
    <property type="protein sequence ID" value="ENSEBUP00000016652.1"/>
    <property type="gene ID" value="ENSEBUG00000010449.1"/>
</dbReference>
<feature type="domain" description="Ephrin RBD" evidence="8">
    <location>
        <begin position="48"/>
        <end position="169"/>
    </location>
</feature>
<comment type="caution">
    <text evidence="6">Lacks conserved residue(s) required for the propagation of feature annotation.</text>
</comment>
<protein>
    <submittedName>
        <fullName evidence="9">Ephrin-A2b</fullName>
    </submittedName>
</protein>
<evidence type="ECO:0000256" key="2">
    <source>
        <dbReference type="ARBA" id="ARBA00022729"/>
    </source>
</evidence>
<keyword evidence="4" id="KW-1015">Disulfide bond</keyword>
<keyword evidence="10" id="KW-1185">Reference proteome</keyword>
<keyword evidence="5" id="KW-0325">Glycoprotein</keyword>
<dbReference type="SUPFAM" id="SSF49503">
    <property type="entry name" value="Cupredoxins"/>
    <property type="match status" value="1"/>
</dbReference>
<proteinExistence type="inferred from homology"/>
<evidence type="ECO:0000256" key="4">
    <source>
        <dbReference type="ARBA" id="ARBA00023157"/>
    </source>
</evidence>
<dbReference type="PROSITE" id="PS51551">
    <property type="entry name" value="EPHRIN_RBD_2"/>
    <property type="match status" value="1"/>
</dbReference>
<dbReference type="GO" id="GO:0048013">
    <property type="term" value="P:ephrin receptor signaling pathway"/>
    <property type="evidence" value="ECO:0007669"/>
    <property type="project" value="TreeGrafter"/>
</dbReference>
<dbReference type="OMA" id="MENISTM"/>
<dbReference type="Proteomes" id="UP000694388">
    <property type="component" value="Unplaced"/>
</dbReference>
<comment type="similarity">
    <text evidence="6 7">Belongs to the ephrin family.</text>
</comment>
<evidence type="ECO:0000256" key="7">
    <source>
        <dbReference type="RuleBase" id="RU004375"/>
    </source>
</evidence>
<dbReference type="InterPro" id="IPR008972">
    <property type="entry name" value="Cupredoxin"/>
</dbReference>
<reference evidence="9" key="1">
    <citation type="submission" date="2025-08" db="UniProtKB">
        <authorList>
            <consortium name="Ensembl"/>
        </authorList>
    </citation>
    <scope>IDENTIFICATION</scope>
</reference>
<evidence type="ECO:0000256" key="1">
    <source>
        <dbReference type="ARBA" id="ARBA00004370"/>
    </source>
</evidence>
<name>A0A8C4QLE4_EPTBU</name>
<dbReference type="GO" id="GO:0005886">
    <property type="term" value="C:plasma membrane"/>
    <property type="evidence" value="ECO:0007669"/>
    <property type="project" value="TreeGrafter"/>
</dbReference>
<accession>A0A8C4QLE4</accession>
<dbReference type="InterPro" id="IPR001799">
    <property type="entry name" value="Ephrin_RBD"/>
</dbReference>
<dbReference type="GeneTree" id="ENSGT00940000160040"/>
<evidence type="ECO:0000313" key="10">
    <source>
        <dbReference type="Proteomes" id="UP000694388"/>
    </source>
</evidence>
<reference evidence="9" key="2">
    <citation type="submission" date="2025-09" db="UniProtKB">
        <authorList>
            <consortium name="Ensembl"/>
        </authorList>
    </citation>
    <scope>IDENTIFICATION</scope>
</reference>
<dbReference type="AlphaFoldDB" id="A0A8C4QLE4"/>
<evidence type="ECO:0000259" key="8">
    <source>
        <dbReference type="PROSITE" id="PS51551"/>
    </source>
</evidence>
<dbReference type="GO" id="GO:0007411">
    <property type="term" value="P:axon guidance"/>
    <property type="evidence" value="ECO:0007669"/>
    <property type="project" value="TreeGrafter"/>
</dbReference>
<dbReference type="PANTHER" id="PTHR11304:SF29">
    <property type="entry name" value="EPHRIN"/>
    <property type="match status" value="1"/>
</dbReference>
<keyword evidence="3 7" id="KW-0472">Membrane</keyword>
<evidence type="ECO:0000256" key="6">
    <source>
        <dbReference type="PROSITE-ProRule" id="PRU00884"/>
    </source>
</evidence>
<dbReference type="Pfam" id="PF00812">
    <property type="entry name" value="Ephrin"/>
    <property type="match status" value="1"/>
</dbReference>
<dbReference type="Gene3D" id="2.60.40.420">
    <property type="entry name" value="Cupredoxins - blue copper proteins"/>
    <property type="match status" value="1"/>
</dbReference>
<evidence type="ECO:0000313" key="9">
    <source>
        <dbReference type="Ensembl" id="ENSEBUP00000016652.1"/>
    </source>
</evidence>
<dbReference type="InterPro" id="IPR031328">
    <property type="entry name" value="Ephrin"/>
</dbReference>
<sequence length="169" mass="19146">MRVPRRLPEPRLHVCWSNSPSAGFPLAPICCLLASLVLLASGPGGSTAEHFVVFWNSSNARLLRSDYTLTVHINDYLDIYCPYYSNEAFSSDSGDSFLSLANRERYVLHMVNHTEFLACDAHKGFVRWNCDRPGAPGSGLKFSEKFHFVTPFSAGFEFRPGREYYYMCK</sequence>
<comment type="subcellular location">
    <subcellularLocation>
        <location evidence="1">Membrane</location>
    </subcellularLocation>
</comment>
<dbReference type="PRINTS" id="PR01347">
    <property type="entry name" value="EPHRIN"/>
</dbReference>
<evidence type="ECO:0000256" key="3">
    <source>
        <dbReference type="ARBA" id="ARBA00023136"/>
    </source>
</evidence>
<evidence type="ECO:0000256" key="5">
    <source>
        <dbReference type="ARBA" id="ARBA00023180"/>
    </source>
</evidence>
<keyword evidence="2" id="KW-0732">Signal</keyword>
<dbReference type="PANTHER" id="PTHR11304">
    <property type="entry name" value="EPHRIN"/>
    <property type="match status" value="1"/>
</dbReference>
<organism evidence="9 10">
    <name type="scientific">Eptatretus burgeri</name>
    <name type="common">Inshore hagfish</name>
    <dbReference type="NCBI Taxonomy" id="7764"/>
    <lineage>
        <taxon>Eukaryota</taxon>
        <taxon>Metazoa</taxon>
        <taxon>Chordata</taxon>
        <taxon>Craniata</taxon>
        <taxon>Vertebrata</taxon>
        <taxon>Cyclostomata</taxon>
        <taxon>Myxini</taxon>
        <taxon>Myxiniformes</taxon>
        <taxon>Myxinidae</taxon>
        <taxon>Eptatretinae</taxon>
        <taxon>Eptatretus</taxon>
    </lineage>
</organism>